<dbReference type="AlphaFoldDB" id="A0A820PKH1"/>
<gene>
    <name evidence="2" type="ORF">OXD698_LOCUS51733</name>
</gene>
<evidence type="ECO:0000313" key="3">
    <source>
        <dbReference type="Proteomes" id="UP000663844"/>
    </source>
</evidence>
<reference evidence="2" key="1">
    <citation type="submission" date="2021-02" db="EMBL/GenBank/DDBJ databases">
        <authorList>
            <person name="Nowell W R."/>
        </authorList>
    </citation>
    <scope>NUCLEOTIDE SEQUENCE</scope>
</reference>
<dbReference type="Proteomes" id="UP000663844">
    <property type="component" value="Unassembled WGS sequence"/>
</dbReference>
<comment type="caution">
    <text evidence="2">The sequence shown here is derived from an EMBL/GenBank/DDBJ whole genome shotgun (WGS) entry which is preliminary data.</text>
</comment>
<organism evidence="2 3">
    <name type="scientific">Adineta steineri</name>
    <dbReference type="NCBI Taxonomy" id="433720"/>
    <lineage>
        <taxon>Eukaryota</taxon>
        <taxon>Metazoa</taxon>
        <taxon>Spiralia</taxon>
        <taxon>Gnathifera</taxon>
        <taxon>Rotifera</taxon>
        <taxon>Eurotatoria</taxon>
        <taxon>Bdelloidea</taxon>
        <taxon>Adinetida</taxon>
        <taxon>Adinetidae</taxon>
        <taxon>Adineta</taxon>
    </lineage>
</organism>
<feature type="region of interest" description="Disordered" evidence="1">
    <location>
        <begin position="54"/>
        <end position="76"/>
    </location>
</feature>
<sequence>SFENEQDVLSMCANGQQVDQLINKSHSVINNIDNATRSQIFTIEQQIQLPLLSTHNSKNSSTSQQESIQININSPS</sequence>
<accession>A0A820PKH1</accession>
<protein>
    <submittedName>
        <fullName evidence="2">Uncharacterized protein</fullName>
    </submittedName>
</protein>
<name>A0A820PKH1_9BILA</name>
<dbReference type="EMBL" id="CAJOAZ010026971">
    <property type="protein sequence ID" value="CAF4405868.1"/>
    <property type="molecule type" value="Genomic_DNA"/>
</dbReference>
<feature type="non-terminal residue" evidence="2">
    <location>
        <position position="1"/>
    </location>
</feature>
<evidence type="ECO:0000313" key="2">
    <source>
        <dbReference type="EMBL" id="CAF4405868.1"/>
    </source>
</evidence>
<evidence type="ECO:0000256" key="1">
    <source>
        <dbReference type="SAM" id="MobiDB-lite"/>
    </source>
</evidence>
<feature type="non-terminal residue" evidence="2">
    <location>
        <position position="76"/>
    </location>
</feature>
<proteinExistence type="predicted"/>